<dbReference type="RefSeq" id="WP_110066484.1">
    <property type="nucleotide sequence ID" value="NZ_QGTW01000012.1"/>
</dbReference>
<accession>A0A2V2ZN94</accession>
<feature type="transmembrane region" description="Helical" evidence="1">
    <location>
        <begin position="6"/>
        <end position="24"/>
    </location>
</feature>
<protein>
    <submittedName>
        <fullName evidence="2">Uncharacterized protein</fullName>
    </submittedName>
</protein>
<proteinExistence type="predicted"/>
<keyword evidence="1" id="KW-0812">Transmembrane</keyword>
<dbReference type="OrthoDB" id="2924420at2"/>
<gene>
    <name evidence="2" type="ORF">DFO73_11269</name>
</gene>
<dbReference type="EMBL" id="QGTW01000012">
    <property type="protein sequence ID" value="PWW25777.1"/>
    <property type="molecule type" value="Genomic_DNA"/>
</dbReference>
<keyword evidence="1" id="KW-0472">Membrane</keyword>
<evidence type="ECO:0000313" key="3">
    <source>
        <dbReference type="Proteomes" id="UP000247150"/>
    </source>
</evidence>
<dbReference type="AlphaFoldDB" id="A0A2V2ZN94"/>
<reference evidence="2 3" key="1">
    <citation type="submission" date="2018-05" db="EMBL/GenBank/DDBJ databases">
        <title>Freshwater and sediment microbial communities from various areas in North America, analyzing microbe dynamics in response to fracking.</title>
        <authorList>
            <person name="Lamendella R."/>
        </authorList>
    </citation>
    <scope>NUCLEOTIDE SEQUENCE [LARGE SCALE GENOMIC DNA]</scope>
    <source>
        <strain evidence="2 3">15_TX</strain>
    </source>
</reference>
<organism evidence="2 3">
    <name type="scientific">Cytobacillus oceanisediminis</name>
    <dbReference type="NCBI Taxonomy" id="665099"/>
    <lineage>
        <taxon>Bacteria</taxon>
        <taxon>Bacillati</taxon>
        <taxon>Bacillota</taxon>
        <taxon>Bacilli</taxon>
        <taxon>Bacillales</taxon>
        <taxon>Bacillaceae</taxon>
        <taxon>Cytobacillus</taxon>
    </lineage>
</organism>
<evidence type="ECO:0000313" key="2">
    <source>
        <dbReference type="EMBL" id="PWW25777.1"/>
    </source>
</evidence>
<evidence type="ECO:0000256" key="1">
    <source>
        <dbReference type="SAM" id="Phobius"/>
    </source>
</evidence>
<keyword evidence="1" id="KW-1133">Transmembrane helix</keyword>
<feature type="transmembrane region" description="Helical" evidence="1">
    <location>
        <begin position="36"/>
        <end position="53"/>
    </location>
</feature>
<name>A0A2V2ZN94_9BACI</name>
<sequence>MTSYRFFNILGAILFAGIALQMFIQTSGAKKLIEAGSFIAVSALLYFILVSVFHKNKNLFVPLMAVLVLLSVGMVFLQETIFGGAH</sequence>
<dbReference type="Proteomes" id="UP000247150">
    <property type="component" value="Unassembled WGS sequence"/>
</dbReference>
<comment type="caution">
    <text evidence="2">The sequence shown here is derived from an EMBL/GenBank/DDBJ whole genome shotgun (WGS) entry which is preliminary data.</text>
</comment>
<feature type="transmembrane region" description="Helical" evidence="1">
    <location>
        <begin position="59"/>
        <end position="77"/>
    </location>
</feature>